<evidence type="ECO:0000313" key="2">
    <source>
        <dbReference type="Proteomes" id="UP000037688"/>
    </source>
</evidence>
<dbReference type="Proteomes" id="UP000037688">
    <property type="component" value="Unassembled WGS sequence"/>
</dbReference>
<evidence type="ECO:0000313" key="1">
    <source>
        <dbReference type="EMBL" id="KOY12872.1"/>
    </source>
</evidence>
<dbReference type="SUPFAM" id="SSF49899">
    <property type="entry name" value="Concanavalin A-like lectins/glucanases"/>
    <property type="match status" value="1"/>
</dbReference>
<organism evidence="1 2">
    <name type="scientific">Paenibacillus xylanivorans</name>
    <dbReference type="NCBI Taxonomy" id="1705561"/>
    <lineage>
        <taxon>Bacteria</taxon>
        <taxon>Bacillati</taxon>
        <taxon>Bacillota</taxon>
        <taxon>Bacilli</taxon>
        <taxon>Bacillales</taxon>
        <taxon>Paenibacillaceae</taxon>
        <taxon>Paenibacillus</taxon>
    </lineage>
</organism>
<sequence>MGVARLKESGRIYEEDFANSNSSLDFKWEVLPNDPARYDAGRGSLVLKHGSDPLYMFYKPLTDIKQFVMDVRNSYNPDTEGCYGGVIVFVDEHNFMEIEEFLDMSLPTPLLKTYPWIRLVRDYNYYTAYWSDDGLLWNIIGSVELAGAPKIGLYLKGDGDHPMQVQYIRINKGTSVAVDNLTKGTVVDLIDKNGIVLESRVCRSEETVVHFDMGQYSYPFEGNFGVKLPDGNRFQAMDSIKLFRGDQMYFEVTPDLYYKESNPETGEDFDVLLYPNTDRFLGYLTAGGSATQEVRMFAKNPMMSGEFRDVTFALTTGTEKVQIAPDVGGIPGAFSYSITAFSISPGASYPFWLRMEREESQDRYASQVKFSLQMYSTYI</sequence>
<gene>
    <name evidence="1" type="ORF">AMS66_31305</name>
</gene>
<evidence type="ECO:0008006" key="3">
    <source>
        <dbReference type="Google" id="ProtNLM"/>
    </source>
</evidence>
<proteinExistence type="predicted"/>
<dbReference type="PATRIC" id="fig|1705561.3.peg.6632"/>
<keyword evidence="2" id="KW-1185">Reference proteome</keyword>
<protein>
    <recommendedName>
        <fullName evidence="3">Beta-xylosidase C-terminal Concanavalin A-like domain-containing protein</fullName>
    </recommendedName>
</protein>
<dbReference type="RefSeq" id="WP_053784478.1">
    <property type="nucleotide sequence ID" value="NZ_LITU01000083.1"/>
</dbReference>
<dbReference type="OrthoDB" id="2530216at2"/>
<reference evidence="1 2" key="1">
    <citation type="submission" date="2015-08" db="EMBL/GenBank/DDBJ databases">
        <title>Draft genome sequence of cellulolytic and xylanolytic Paenibacillus sp. A59, isolated from a decaying forest soil from Patagonia, Argentina.</title>
        <authorList>
            <person name="Ghio S."/>
            <person name="Caceres A.M."/>
            <person name="Talia P."/>
            <person name="Grasso D."/>
            <person name="Campos E."/>
        </authorList>
    </citation>
    <scope>NUCLEOTIDE SEQUENCE [LARGE SCALE GENOMIC DNA]</scope>
    <source>
        <strain evidence="1 2">A59</strain>
    </source>
</reference>
<comment type="caution">
    <text evidence="1">The sequence shown here is derived from an EMBL/GenBank/DDBJ whole genome shotgun (WGS) entry which is preliminary data.</text>
</comment>
<name>A0A0M9BJZ9_9BACL</name>
<dbReference type="AlphaFoldDB" id="A0A0M9BJZ9"/>
<dbReference type="InterPro" id="IPR013320">
    <property type="entry name" value="ConA-like_dom_sf"/>
</dbReference>
<accession>A0A0M9BJZ9</accession>
<dbReference type="EMBL" id="LITU01000083">
    <property type="protein sequence ID" value="KOY12872.1"/>
    <property type="molecule type" value="Genomic_DNA"/>
</dbReference>